<name>A0AA97AT38_LEPBY</name>
<reference evidence="2" key="2">
    <citation type="submission" date="2023-07" db="EMBL/GenBank/DDBJ databases">
        <authorList>
            <person name="Bai X.-H."/>
            <person name="Wang H.-H."/>
            <person name="Wang J."/>
            <person name="Ma M.-Y."/>
            <person name="Hu H.-H."/>
            <person name="Song Z.-L."/>
            <person name="Ma H.-G."/>
            <person name="Fan Y."/>
            <person name="Du C.-Y."/>
            <person name="Xu J.-C."/>
        </authorList>
    </citation>
    <scope>NUCLEOTIDE SEQUENCE</scope>
    <source>
        <strain evidence="2">CZ1</strain>
    </source>
</reference>
<evidence type="ECO:0000313" key="2">
    <source>
        <dbReference type="EMBL" id="WNZ45295.1"/>
    </source>
</evidence>
<reference evidence="2" key="1">
    <citation type="journal article" date="2023" name="Plants (Basel)">
        <title>Genomic Analysis of Leptolyngbya boryana CZ1 Reveals Efficient Carbon Fixation Modules.</title>
        <authorList>
            <person name="Bai X."/>
            <person name="Wang H."/>
            <person name="Cheng W."/>
            <person name="Wang J."/>
            <person name="Ma M."/>
            <person name="Hu H."/>
            <person name="Song Z."/>
            <person name="Ma H."/>
            <person name="Fan Y."/>
            <person name="Du C."/>
            <person name="Xu J."/>
        </authorList>
    </citation>
    <scope>NUCLEOTIDE SEQUENCE</scope>
    <source>
        <strain evidence="2">CZ1</strain>
    </source>
</reference>
<gene>
    <name evidence="2" type="ORF">Q2T42_26250</name>
</gene>
<keyword evidence="1" id="KW-0812">Transmembrane</keyword>
<feature type="transmembrane region" description="Helical" evidence="1">
    <location>
        <begin position="7"/>
        <end position="23"/>
    </location>
</feature>
<feature type="transmembrane region" description="Helical" evidence="1">
    <location>
        <begin position="176"/>
        <end position="204"/>
    </location>
</feature>
<keyword evidence="1" id="KW-0472">Membrane</keyword>
<organism evidence="2">
    <name type="scientific">Leptolyngbya boryana CZ1</name>
    <dbReference type="NCBI Taxonomy" id="3060204"/>
    <lineage>
        <taxon>Bacteria</taxon>
        <taxon>Bacillati</taxon>
        <taxon>Cyanobacteriota</taxon>
        <taxon>Cyanophyceae</taxon>
        <taxon>Leptolyngbyales</taxon>
        <taxon>Leptolyngbyaceae</taxon>
        <taxon>Leptolyngbya group</taxon>
        <taxon>Leptolyngbya</taxon>
    </lineage>
</organism>
<feature type="transmembrane region" description="Helical" evidence="1">
    <location>
        <begin position="139"/>
        <end position="164"/>
    </location>
</feature>
<accession>A0AA97AT38</accession>
<protein>
    <submittedName>
        <fullName evidence="2">Uncharacterized protein</fullName>
    </submittedName>
</protein>
<dbReference type="AlphaFoldDB" id="A0AA97AT38"/>
<proteinExistence type="predicted"/>
<keyword evidence="1" id="KW-1133">Transmembrane helix</keyword>
<evidence type="ECO:0000256" key="1">
    <source>
        <dbReference type="SAM" id="Phobius"/>
    </source>
</evidence>
<sequence>MQRKNCLILNFAIVSLITILLIRDRSINELFQVSLAQKTQSSITLPGYQLDCQQADTLYCKVNLANSPLIIENPSNSNCKATYGKQVLPCYRVQASAFDTLYIKNLYLSQQQQAMINLQIRMRAIASLRILENGVENGIFLLAMLTLLSLLSGINAVEAFRAWCHQHYPQHRQFQVLAAMIGGIAIPVLLSFYFFQLLITFGYVG</sequence>
<dbReference type="RefSeq" id="WP_316427013.1">
    <property type="nucleotide sequence ID" value="NZ_CP130144.1"/>
</dbReference>
<dbReference type="EMBL" id="CP130144">
    <property type="protein sequence ID" value="WNZ45295.1"/>
    <property type="molecule type" value="Genomic_DNA"/>
</dbReference>